<dbReference type="AlphaFoldDB" id="K3WHR7"/>
<dbReference type="Gene3D" id="3.30.40.10">
    <property type="entry name" value="Zinc/RING finger domain, C3HC4 (zinc finger)"/>
    <property type="match status" value="1"/>
</dbReference>
<proteinExistence type="predicted"/>
<evidence type="ECO:0000256" key="4">
    <source>
        <dbReference type="PROSITE-ProRule" id="PRU00175"/>
    </source>
</evidence>
<dbReference type="InParanoid" id="K3WHR7"/>
<keyword evidence="5" id="KW-1133">Transmembrane helix</keyword>
<feature type="domain" description="RING-type" evidence="6">
    <location>
        <begin position="475"/>
        <end position="516"/>
    </location>
</feature>
<keyword evidence="8" id="KW-1185">Reference proteome</keyword>
<feature type="transmembrane region" description="Helical" evidence="5">
    <location>
        <begin position="390"/>
        <end position="410"/>
    </location>
</feature>
<dbReference type="InterPro" id="IPR011016">
    <property type="entry name" value="Znf_RING-CH"/>
</dbReference>
<keyword evidence="5" id="KW-0812">Transmembrane</keyword>
<evidence type="ECO:0000256" key="5">
    <source>
        <dbReference type="SAM" id="Phobius"/>
    </source>
</evidence>
<dbReference type="EnsemblProtists" id="PYU1_T004509">
    <property type="protein sequence ID" value="PYU1_T004509"/>
    <property type="gene ID" value="PYU1_G004498"/>
</dbReference>
<dbReference type="Pfam" id="PF24681">
    <property type="entry name" value="Kelch_KLHDC2_KLHL20_DRC7"/>
    <property type="match status" value="1"/>
</dbReference>
<dbReference type="SMART" id="SM00184">
    <property type="entry name" value="RING"/>
    <property type="match status" value="1"/>
</dbReference>
<dbReference type="InterPro" id="IPR001841">
    <property type="entry name" value="Znf_RING"/>
</dbReference>
<keyword evidence="3" id="KW-0862">Zinc</keyword>
<evidence type="ECO:0000313" key="8">
    <source>
        <dbReference type="Proteomes" id="UP000019132"/>
    </source>
</evidence>
<dbReference type="PROSITE" id="PS50089">
    <property type="entry name" value="ZF_RING_2"/>
    <property type="match status" value="1"/>
</dbReference>
<keyword evidence="1" id="KW-0479">Metal-binding</keyword>
<sequence length="539" mass="60271">MIVVQDSIYIYGGIGEGSDGYDKEFEDTWRFDMLAQQWWQVVKDSELKPPHRFHHTGVLHANGTVEELVVFGGLSISSNDGSVLASKSTDDAVIVQYNDVWRLQLSSTSNSLKWTMDPVSNESGAVFPNPRSEAGAVVYGNQMIVFGGIAYDDNVQKAPVDYNDIWSYDLSGCKWTRLTPLGTTQPPARFSHSVTLMHDTEGLSYLLVFSGRHLEYSTWTLLNDVWLFGIEQNQWIPVSSSSTLARAYTSVISINPLGMWFFGGYYKPRTGTNGYVYDDVVMGKFSLDKSSDSTTTGVNADPAMLMSQGLSTTSAPVTSASMKVYYGVINSKLTSPTLRYNHRAAAWKDCMVIHGGSYQNQRGDIWIYNTTNARLQEESSTVLPMDIETLIYVLGGFIVSIITILIILLIRWRRVDRRNMELARRRGEAAPQGVSQERLGQLEITKYKRPAKSVDQLASVDAANNDDTTSNEDLCPICLIEFEDDEDVRNLPCKHIFHVPCIDEWFKRNTSCPMCKSNVDLAIVDINVQELNVASPTRA</sequence>
<evidence type="ECO:0000256" key="1">
    <source>
        <dbReference type="ARBA" id="ARBA00022723"/>
    </source>
</evidence>
<reference evidence="8" key="1">
    <citation type="journal article" date="2010" name="Genome Biol.">
        <title>Genome sequence of the necrotrophic plant pathogen Pythium ultimum reveals original pathogenicity mechanisms and effector repertoire.</title>
        <authorList>
            <person name="Levesque C.A."/>
            <person name="Brouwer H."/>
            <person name="Cano L."/>
            <person name="Hamilton J.P."/>
            <person name="Holt C."/>
            <person name="Huitema E."/>
            <person name="Raffaele S."/>
            <person name="Robideau G.P."/>
            <person name="Thines M."/>
            <person name="Win J."/>
            <person name="Zerillo M.M."/>
            <person name="Beakes G.W."/>
            <person name="Boore J.L."/>
            <person name="Busam D."/>
            <person name="Dumas B."/>
            <person name="Ferriera S."/>
            <person name="Fuerstenberg S.I."/>
            <person name="Gachon C.M."/>
            <person name="Gaulin E."/>
            <person name="Govers F."/>
            <person name="Grenville-Briggs L."/>
            <person name="Horner N."/>
            <person name="Hostetler J."/>
            <person name="Jiang R.H."/>
            <person name="Johnson J."/>
            <person name="Krajaejun T."/>
            <person name="Lin H."/>
            <person name="Meijer H.J."/>
            <person name="Moore B."/>
            <person name="Morris P."/>
            <person name="Phuntmart V."/>
            <person name="Puiu D."/>
            <person name="Shetty J."/>
            <person name="Stajich J.E."/>
            <person name="Tripathy S."/>
            <person name="Wawra S."/>
            <person name="van West P."/>
            <person name="Whitty B.R."/>
            <person name="Coutinho P.M."/>
            <person name="Henrissat B."/>
            <person name="Martin F."/>
            <person name="Thomas P.D."/>
            <person name="Tyler B.M."/>
            <person name="De Vries R.P."/>
            <person name="Kamoun S."/>
            <person name="Yandell M."/>
            <person name="Tisserat N."/>
            <person name="Buell C.R."/>
        </authorList>
    </citation>
    <scope>NUCLEOTIDE SEQUENCE</scope>
    <source>
        <strain evidence="8">DAOM:BR144</strain>
    </source>
</reference>
<dbReference type="SMART" id="SM00744">
    <property type="entry name" value="RINGv"/>
    <property type="match status" value="1"/>
</dbReference>
<dbReference type="VEuPathDB" id="FungiDB:PYU1_G004498"/>
<evidence type="ECO:0000259" key="6">
    <source>
        <dbReference type="PROSITE" id="PS50089"/>
    </source>
</evidence>
<dbReference type="SUPFAM" id="SSF117281">
    <property type="entry name" value="Kelch motif"/>
    <property type="match status" value="1"/>
</dbReference>
<dbReference type="STRING" id="431595.K3WHR7"/>
<dbReference type="CDD" id="cd16454">
    <property type="entry name" value="RING-H2_PA-TM-RING"/>
    <property type="match status" value="1"/>
</dbReference>
<evidence type="ECO:0000256" key="2">
    <source>
        <dbReference type="ARBA" id="ARBA00022771"/>
    </source>
</evidence>
<dbReference type="EMBL" id="GL376631">
    <property type="status" value="NOT_ANNOTATED_CDS"/>
    <property type="molecule type" value="Genomic_DNA"/>
</dbReference>
<dbReference type="Gene3D" id="2.120.10.80">
    <property type="entry name" value="Kelch-type beta propeller"/>
    <property type="match status" value="2"/>
</dbReference>
<evidence type="ECO:0000256" key="3">
    <source>
        <dbReference type="ARBA" id="ARBA00022833"/>
    </source>
</evidence>
<dbReference type="eggNOG" id="KOG0379">
    <property type="taxonomic scope" value="Eukaryota"/>
</dbReference>
<dbReference type="PANTHER" id="PTHR23244:SF498">
    <property type="entry name" value="C2 DOMAIN-CONTAINING PROTEIN"/>
    <property type="match status" value="1"/>
</dbReference>
<evidence type="ECO:0000313" key="7">
    <source>
        <dbReference type="EnsemblProtists" id="PYU1_T004509"/>
    </source>
</evidence>
<protein>
    <recommendedName>
        <fullName evidence="6">RING-type domain-containing protein</fullName>
    </recommendedName>
</protein>
<dbReference type="HOGENOM" id="CLU_036563_0_0_1"/>
<dbReference type="Pfam" id="PF13639">
    <property type="entry name" value="zf-RING_2"/>
    <property type="match status" value="1"/>
</dbReference>
<dbReference type="eggNOG" id="KOG0800">
    <property type="taxonomic scope" value="Eukaryota"/>
</dbReference>
<dbReference type="PANTHER" id="PTHR23244">
    <property type="entry name" value="KELCH REPEAT DOMAIN"/>
    <property type="match status" value="1"/>
</dbReference>
<dbReference type="GO" id="GO:0008270">
    <property type="term" value="F:zinc ion binding"/>
    <property type="evidence" value="ECO:0007669"/>
    <property type="project" value="UniProtKB-KW"/>
</dbReference>
<dbReference type="SUPFAM" id="SSF57850">
    <property type="entry name" value="RING/U-box"/>
    <property type="match status" value="1"/>
</dbReference>
<keyword evidence="5" id="KW-0472">Membrane</keyword>
<name>K3WHR7_GLOUD</name>
<dbReference type="Proteomes" id="UP000019132">
    <property type="component" value="Unassembled WGS sequence"/>
</dbReference>
<dbReference type="InterPro" id="IPR015915">
    <property type="entry name" value="Kelch-typ_b-propeller"/>
</dbReference>
<accession>K3WHR7</accession>
<dbReference type="OMA" id="FETHAWT"/>
<organism evidence="7 8">
    <name type="scientific">Globisporangium ultimum (strain ATCC 200006 / CBS 805.95 / DAOM BR144)</name>
    <name type="common">Pythium ultimum</name>
    <dbReference type="NCBI Taxonomy" id="431595"/>
    <lineage>
        <taxon>Eukaryota</taxon>
        <taxon>Sar</taxon>
        <taxon>Stramenopiles</taxon>
        <taxon>Oomycota</taxon>
        <taxon>Peronosporomycetes</taxon>
        <taxon>Pythiales</taxon>
        <taxon>Pythiaceae</taxon>
        <taxon>Globisporangium</taxon>
    </lineage>
</organism>
<reference evidence="7" key="3">
    <citation type="submission" date="2015-02" db="UniProtKB">
        <authorList>
            <consortium name="EnsemblProtists"/>
        </authorList>
    </citation>
    <scope>IDENTIFICATION</scope>
    <source>
        <strain evidence="7">DAOM BR144</strain>
    </source>
</reference>
<keyword evidence="2 4" id="KW-0863">Zinc-finger</keyword>
<dbReference type="InterPro" id="IPR013083">
    <property type="entry name" value="Znf_RING/FYVE/PHD"/>
</dbReference>
<reference evidence="8" key="2">
    <citation type="submission" date="2010-04" db="EMBL/GenBank/DDBJ databases">
        <authorList>
            <person name="Buell R."/>
            <person name="Hamilton J."/>
            <person name="Hostetler J."/>
        </authorList>
    </citation>
    <scope>NUCLEOTIDE SEQUENCE [LARGE SCALE GENOMIC DNA]</scope>
    <source>
        <strain evidence="8">DAOM:BR144</strain>
    </source>
</reference>